<keyword evidence="6" id="KW-1185">Reference proteome</keyword>
<dbReference type="Proteomes" id="UP001497444">
    <property type="component" value="Chromosome 8"/>
</dbReference>
<evidence type="ECO:0000313" key="5">
    <source>
        <dbReference type="EMBL" id="CAK9277414.1"/>
    </source>
</evidence>
<dbReference type="EMBL" id="OZ020103">
    <property type="protein sequence ID" value="CAK9277414.1"/>
    <property type="molecule type" value="Genomic_DNA"/>
</dbReference>
<feature type="compositionally biased region" description="Basic and acidic residues" evidence="3">
    <location>
        <begin position="267"/>
        <end position="285"/>
    </location>
</feature>
<reference evidence="5" key="1">
    <citation type="submission" date="2024-02" db="EMBL/GenBank/DDBJ databases">
        <authorList>
            <consortium name="ELIXIR-Norway"/>
            <consortium name="Elixir Norway"/>
        </authorList>
    </citation>
    <scope>NUCLEOTIDE SEQUENCE</scope>
</reference>
<feature type="domain" description="G-patch" evidence="4">
    <location>
        <begin position="12"/>
        <end position="53"/>
    </location>
</feature>
<sequence length="367" mass="40919">MEHPVMFQGVAKNSPAFRLMTQMGWEEGKGLGKDKQGIKSHIRVRKPREEKSGWLFIMLKFSPAPNFSVKSADLPKEESDETSDDEVTEVKEVKVKKVSRPQGRYKRREGGKLVRGYSETDLKAILLQEEKVNTPPSRIQVREEINPAHEALAVDWWGTNFNFVRGGRLGSTLHKPNAAVGKPSEEDKALSNGRTEFCEQDQENLYKLVQDKATTGKKGLGTGDRTQKVGGAHFKGQKKVFGDDDDDGSDGSKPEKEPGTGNGCSKDLLKEDDKPKKRKRDRDGGNEGTVQEGSKIKLKELISQILTQAPEQRMSVKRLQKRVIATTGLFSNPTEDQVDSFKDKLLKSSRFVVEGKKVSLAAIKPRT</sequence>
<keyword evidence="2" id="KW-0539">Nucleus</keyword>
<dbReference type="InterPro" id="IPR000467">
    <property type="entry name" value="G_patch_dom"/>
</dbReference>
<feature type="region of interest" description="Disordered" evidence="3">
    <location>
        <begin position="66"/>
        <end position="89"/>
    </location>
</feature>
<evidence type="ECO:0000313" key="6">
    <source>
        <dbReference type="Proteomes" id="UP001497444"/>
    </source>
</evidence>
<proteinExistence type="predicted"/>
<name>A0ABP0XE82_9BRYO</name>
<dbReference type="Pfam" id="PF25879">
    <property type="entry name" value="WHD_LYAR"/>
    <property type="match status" value="1"/>
</dbReference>
<evidence type="ECO:0000256" key="1">
    <source>
        <dbReference type="ARBA" id="ARBA00004123"/>
    </source>
</evidence>
<dbReference type="PANTHER" id="PTHR23149">
    <property type="entry name" value="G PATCH DOMAIN CONTAINING PROTEIN"/>
    <property type="match status" value="1"/>
</dbReference>
<accession>A0ABP0XE82</accession>
<dbReference type="InterPro" id="IPR050656">
    <property type="entry name" value="PINX1"/>
</dbReference>
<evidence type="ECO:0000256" key="2">
    <source>
        <dbReference type="ARBA" id="ARBA00023242"/>
    </source>
</evidence>
<feature type="compositionally biased region" description="Acidic residues" evidence="3">
    <location>
        <begin position="78"/>
        <end position="87"/>
    </location>
</feature>
<dbReference type="InterPro" id="IPR058719">
    <property type="entry name" value="WHD_LYAR"/>
</dbReference>
<dbReference type="PROSITE" id="PS50174">
    <property type="entry name" value="G_PATCH"/>
    <property type="match status" value="1"/>
</dbReference>
<dbReference type="Pfam" id="PF01585">
    <property type="entry name" value="G-patch"/>
    <property type="match status" value="1"/>
</dbReference>
<dbReference type="PANTHER" id="PTHR23149:SF9">
    <property type="entry name" value="G PATCH DOMAIN-CONTAINING PROTEIN 4"/>
    <property type="match status" value="1"/>
</dbReference>
<organism evidence="5 6">
    <name type="scientific">Sphagnum jensenii</name>
    <dbReference type="NCBI Taxonomy" id="128206"/>
    <lineage>
        <taxon>Eukaryota</taxon>
        <taxon>Viridiplantae</taxon>
        <taxon>Streptophyta</taxon>
        <taxon>Embryophyta</taxon>
        <taxon>Bryophyta</taxon>
        <taxon>Sphagnophytina</taxon>
        <taxon>Sphagnopsida</taxon>
        <taxon>Sphagnales</taxon>
        <taxon>Sphagnaceae</taxon>
        <taxon>Sphagnum</taxon>
    </lineage>
</organism>
<protein>
    <recommendedName>
        <fullName evidence="4">G-patch domain-containing protein</fullName>
    </recommendedName>
</protein>
<comment type="subcellular location">
    <subcellularLocation>
        <location evidence="1">Nucleus</location>
    </subcellularLocation>
</comment>
<feature type="region of interest" description="Disordered" evidence="3">
    <location>
        <begin position="215"/>
        <end position="294"/>
    </location>
</feature>
<evidence type="ECO:0000259" key="4">
    <source>
        <dbReference type="PROSITE" id="PS50174"/>
    </source>
</evidence>
<dbReference type="SMART" id="SM00443">
    <property type="entry name" value="G_patch"/>
    <property type="match status" value="1"/>
</dbReference>
<gene>
    <name evidence="5" type="ORF">CSSPJE1EN1_LOCUS22892</name>
</gene>
<evidence type="ECO:0000256" key="3">
    <source>
        <dbReference type="SAM" id="MobiDB-lite"/>
    </source>
</evidence>